<protein>
    <recommendedName>
        <fullName evidence="4">Scaffoldin</fullName>
    </recommendedName>
</protein>
<gene>
    <name evidence="2" type="ORF">LY90DRAFT_673237</name>
</gene>
<evidence type="ECO:0008006" key="4">
    <source>
        <dbReference type="Google" id="ProtNLM"/>
    </source>
</evidence>
<keyword evidence="1" id="KW-0732">Signal</keyword>
<feature type="signal peptide" evidence="1">
    <location>
        <begin position="1"/>
        <end position="16"/>
    </location>
</feature>
<dbReference type="AlphaFoldDB" id="A0A1Y2BI23"/>
<evidence type="ECO:0000313" key="3">
    <source>
        <dbReference type="Proteomes" id="UP000193920"/>
    </source>
</evidence>
<dbReference type="EMBL" id="MCOG01000155">
    <property type="protein sequence ID" value="ORY34439.1"/>
    <property type="molecule type" value="Genomic_DNA"/>
</dbReference>
<keyword evidence="3" id="KW-1185">Reference proteome</keyword>
<comment type="caution">
    <text evidence="2">The sequence shown here is derived from an EMBL/GenBank/DDBJ whole genome shotgun (WGS) entry which is preliminary data.</text>
</comment>
<sequence>MFFYCIFLLSTQGIYILKNNAGTITKVDNANIADGDLALNIHIYKCDAQINCEKISGYAWNTGRTAIYRIPASGVPSKLTIEDGTITSCNENIGLIYTSSGDNYICMEDGYAAKIENNKYYIFGEGTMYTTHNPFPSVANKIFKMTADYGIIDENYNAENGKNYVVQTGTGVNDYAVYKYYESSDSFIRDSELSGVKNYDLHDTGLNIYDEYPLKDTKSIAEADIANWALFNCKHGECLQTYGYMKSQNEDKYFKYYADGTTDNAMLTTTGFSQCSSDGENGLMSNGKLCITHGNESTRVTGDMSNGNLFVVHSADGDPFYNSAPDDLLLEATSNSITISNIYEGRSGILTHKNQKILSSSITEGTEGNNEKLILYDCEKTGSCERLGGYAINGSKIYSVLKTDSSSKSSIKYNNGVITEVSACSSASSGTIVKIGTENYLCLDNTNKVKLTDYGYYALGNDAFDSGSPFVAGDKKKMIKITEDLIAFDHIYDEFSKCVIKNSDKYTVYSQSSKLYTKASEDSGVFVYNQKNNDNVFVNVVNPASVTNLPDIEKWSLFDCALGNCQRSFGYYKPGTNYFSIAESGINEIFTPSAIEDNHCLLATDAGNLLKDGKLCVVPSSDYDQQKNATMAFGRYLISTDNNSIFTAAHQGESIVVEGKETSFIWKSVSDINIYSVDSGTIGIPDYTTSDDTRAKIGLYKCSSNICKKIDGYAYSDSKYYTIDKSSGASLTSISEGTCDQAASIGKIITKEGVKTLCLGSGASVPIPDRKGRFVVGTVDSGSKLTNNKLINITGSYIVVDDVLEQESTIHFLIKFDSVYIAYKMNTNSKTFSIDNTVSGMKTYQKIDASDDTNVYREITSMSDISYENVSELDLFQCSGGQCKEIPGYVLVSGNEVFKCTGGSCGNAHGGDKVASCTGSDVGKTIIKAAQGNNPANIQLCTGASASIDITNTQAYYIGNNPIKYVGNVEKTVIGLPIPENKLELESSLKYNKKRISNCL</sequence>
<evidence type="ECO:0000256" key="1">
    <source>
        <dbReference type="SAM" id="SignalP"/>
    </source>
</evidence>
<feature type="chain" id="PRO_5012372671" description="Scaffoldin" evidence="1">
    <location>
        <begin position="17"/>
        <end position="1000"/>
    </location>
</feature>
<name>A0A1Y2BI23_9FUNG</name>
<reference evidence="2 3" key="1">
    <citation type="submission" date="2016-08" db="EMBL/GenBank/DDBJ databases">
        <title>A Parts List for Fungal Cellulosomes Revealed by Comparative Genomics.</title>
        <authorList>
            <consortium name="DOE Joint Genome Institute"/>
            <person name="Haitjema C.H."/>
            <person name="Gilmore S.P."/>
            <person name="Henske J.K."/>
            <person name="Solomon K.V."/>
            <person name="De Groot R."/>
            <person name="Kuo A."/>
            <person name="Mondo S.J."/>
            <person name="Salamov A.A."/>
            <person name="Labutti K."/>
            <person name="Zhao Z."/>
            <person name="Chiniquy J."/>
            <person name="Barry K."/>
            <person name="Brewer H.M."/>
            <person name="Purvine S.O."/>
            <person name="Wright A.T."/>
            <person name="Boxma B."/>
            <person name="Van Alen T."/>
            <person name="Hackstein J.H."/>
            <person name="Baker S.E."/>
            <person name="Grigoriev I.V."/>
            <person name="O'Malley M.A."/>
        </authorList>
    </citation>
    <scope>NUCLEOTIDE SEQUENCE [LARGE SCALE GENOMIC DNA]</scope>
    <source>
        <strain evidence="2 3">G1</strain>
    </source>
</reference>
<proteinExistence type="predicted"/>
<organism evidence="2 3">
    <name type="scientific">Neocallimastix californiae</name>
    <dbReference type="NCBI Taxonomy" id="1754190"/>
    <lineage>
        <taxon>Eukaryota</taxon>
        <taxon>Fungi</taxon>
        <taxon>Fungi incertae sedis</taxon>
        <taxon>Chytridiomycota</taxon>
        <taxon>Chytridiomycota incertae sedis</taxon>
        <taxon>Neocallimastigomycetes</taxon>
        <taxon>Neocallimastigales</taxon>
        <taxon>Neocallimastigaceae</taxon>
        <taxon>Neocallimastix</taxon>
    </lineage>
</organism>
<dbReference type="Proteomes" id="UP000193920">
    <property type="component" value="Unassembled WGS sequence"/>
</dbReference>
<evidence type="ECO:0000313" key="2">
    <source>
        <dbReference type="EMBL" id="ORY34439.1"/>
    </source>
</evidence>
<accession>A0A1Y2BI23</accession>